<dbReference type="InterPro" id="IPR029045">
    <property type="entry name" value="ClpP/crotonase-like_dom_sf"/>
</dbReference>
<sequence>MLKNIIRNTLFACVFAMKMAVADVGTQAPGTSHEFDAGSRISLQQLTPIQVSNLIIAGKVWGFLKYHHPSVVTGQYQWDYELLRVLPAVIAATDRAGADVVLHQWIGQLGMIAECNHCAGLEKQNFQLLPNLSWLSDTQLLNVELRSDLNRIYRHRSSVGAQYYVSLAPQIGNPVFDKEAEYKDIKFPDAGFQLLSLFRFWNIVEYWAPYRDQIGENWDNVLGESIVPVALAKDRSAYELAMMAVIARIHDTHANLWSSLQVRPPLGACQLPVQIRFVDGVAAISGYTDDQDGLESGIKRGDVIESIDGVPVSQLVDSWRPYYAASNEPTRLRDIAENMTVGACGSVQLKVRQSDGERNISVIRMPRIGPASRVTHDKAGDTFQLLTDDIAYIKLSSIKRADIPGYMERAAHTKGLIIDIRNYPSDFVPFALGQYFIDKPTKFVRFTNGDLANPGGFKWGAELTLAPQASHYAGKVVILLDEKSQSQSEYTAMALRVGTRAKVVGSTTAGADGNVSRIPLPGGLRTMISGIGVFYPDKRPTQRIGIIPDIEVVPTITGLREMRDEVLEAAIIEIQRE</sequence>
<dbReference type="EMBL" id="WWCT01000016">
    <property type="protein sequence ID" value="MYN28473.1"/>
    <property type="molecule type" value="Genomic_DNA"/>
</dbReference>
<dbReference type="SMART" id="SM00245">
    <property type="entry name" value="TSPc"/>
    <property type="match status" value="1"/>
</dbReference>
<evidence type="ECO:0000313" key="3">
    <source>
        <dbReference type="EMBL" id="MYN28473.1"/>
    </source>
</evidence>
<evidence type="ECO:0000313" key="4">
    <source>
        <dbReference type="Proteomes" id="UP000642144"/>
    </source>
</evidence>
<feature type="chain" id="PRO_5045421124" evidence="1">
    <location>
        <begin position="23"/>
        <end position="577"/>
    </location>
</feature>
<dbReference type="Gene3D" id="2.30.42.10">
    <property type="match status" value="1"/>
</dbReference>
<dbReference type="Pfam" id="PF03572">
    <property type="entry name" value="Peptidase_S41"/>
    <property type="match status" value="1"/>
</dbReference>
<dbReference type="SUPFAM" id="SSF50156">
    <property type="entry name" value="PDZ domain-like"/>
    <property type="match status" value="1"/>
</dbReference>
<name>A0ABW9W3D0_9BURK</name>
<feature type="signal peptide" evidence="1">
    <location>
        <begin position="1"/>
        <end position="22"/>
    </location>
</feature>
<dbReference type="Proteomes" id="UP000642144">
    <property type="component" value="Unassembled WGS sequence"/>
</dbReference>
<dbReference type="SUPFAM" id="SSF52096">
    <property type="entry name" value="ClpP/crotonase"/>
    <property type="match status" value="1"/>
</dbReference>
<dbReference type="CDD" id="cd07562">
    <property type="entry name" value="Peptidase_S41_TRI"/>
    <property type="match status" value="1"/>
</dbReference>
<comment type="caution">
    <text evidence="3">The sequence shown here is derived from an EMBL/GenBank/DDBJ whole genome shotgun (WGS) entry which is preliminary data.</text>
</comment>
<keyword evidence="1" id="KW-0732">Signal</keyword>
<organism evidence="3 4">
    <name type="scientific">Duganella levis</name>
    <dbReference type="NCBI Taxonomy" id="2692169"/>
    <lineage>
        <taxon>Bacteria</taxon>
        <taxon>Pseudomonadati</taxon>
        <taxon>Pseudomonadota</taxon>
        <taxon>Betaproteobacteria</taxon>
        <taxon>Burkholderiales</taxon>
        <taxon>Oxalobacteraceae</taxon>
        <taxon>Telluria group</taxon>
        <taxon>Duganella</taxon>
    </lineage>
</organism>
<protein>
    <submittedName>
        <fullName evidence="3">Peptidase S41</fullName>
    </submittedName>
</protein>
<evidence type="ECO:0000256" key="1">
    <source>
        <dbReference type="SAM" id="SignalP"/>
    </source>
</evidence>
<dbReference type="RefSeq" id="WP_161056297.1">
    <property type="nucleotide sequence ID" value="NZ_WWCT01000016.1"/>
</dbReference>
<proteinExistence type="predicted"/>
<evidence type="ECO:0000259" key="2">
    <source>
        <dbReference type="SMART" id="SM00245"/>
    </source>
</evidence>
<dbReference type="InterPro" id="IPR036034">
    <property type="entry name" value="PDZ_sf"/>
</dbReference>
<dbReference type="PANTHER" id="PTHR32060">
    <property type="entry name" value="TAIL-SPECIFIC PROTEASE"/>
    <property type="match status" value="1"/>
</dbReference>
<keyword evidence="4" id="KW-1185">Reference proteome</keyword>
<accession>A0ABW9W3D0</accession>
<gene>
    <name evidence="3" type="ORF">GTP69_18840</name>
</gene>
<reference evidence="3 4" key="1">
    <citation type="submission" date="2019-12" db="EMBL/GenBank/DDBJ databases">
        <title>Novel species isolated from a subtropical stream in China.</title>
        <authorList>
            <person name="Lu H."/>
        </authorList>
    </citation>
    <scope>NUCLEOTIDE SEQUENCE [LARGE SCALE GENOMIC DNA]</scope>
    <source>
        <strain evidence="3 4">CY42W</strain>
    </source>
</reference>
<dbReference type="InterPro" id="IPR005151">
    <property type="entry name" value="Tail-specific_protease"/>
</dbReference>
<dbReference type="Gene3D" id="3.90.226.10">
    <property type="entry name" value="2-enoyl-CoA Hydratase, Chain A, domain 1"/>
    <property type="match status" value="1"/>
</dbReference>
<dbReference type="PANTHER" id="PTHR32060:SF30">
    <property type="entry name" value="CARBOXY-TERMINAL PROCESSING PROTEASE CTPA"/>
    <property type="match status" value="1"/>
</dbReference>
<feature type="domain" description="Tail specific protease" evidence="2">
    <location>
        <begin position="355"/>
        <end position="553"/>
    </location>
</feature>